<dbReference type="PANTHER" id="PTHR43884:SF12">
    <property type="entry name" value="ISOVALERYL-COA DEHYDROGENASE, MITOCHONDRIAL-RELATED"/>
    <property type="match status" value="1"/>
</dbReference>
<dbReference type="PIRSF" id="PIRSF016578">
    <property type="entry name" value="HsaA"/>
    <property type="match status" value="1"/>
</dbReference>
<evidence type="ECO:0000259" key="3">
    <source>
        <dbReference type="Pfam" id="PF08028"/>
    </source>
</evidence>
<accession>A0ABW2XTY3</accession>
<comment type="caution">
    <text evidence="4">The sequence shown here is derived from an EMBL/GenBank/DDBJ whole genome shotgun (WGS) entry which is preliminary data.</text>
</comment>
<protein>
    <submittedName>
        <fullName evidence="4">SfnB family sulfur acquisition oxidoreductase</fullName>
        <ecNumber evidence="4">1.-.-.-</ecNumber>
    </submittedName>
</protein>
<dbReference type="Proteomes" id="UP001597063">
    <property type="component" value="Unassembled WGS sequence"/>
</dbReference>
<dbReference type="InterPro" id="IPR037069">
    <property type="entry name" value="AcylCoA_DH/ox_N_sf"/>
</dbReference>
<proteinExistence type="predicted"/>
<dbReference type="NCBIfam" id="TIGR04022">
    <property type="entry name" value="sulfur_SfnB"/>
    <property type="match status" value="1"/>
</dbReference>
<evidence type="ECO:0000259" key="2">
    <source>
        <dbReference type="Pfam" id="PF02771"/>
    </source>
</evidence>
<dbReference type="EC" id="1.-.-.-" evidence="4"/>
<keyword evidence="5" id="KW-1185">Reference proteome</keyword>
<dbReference type="GO" id="GO:0016491">
    <property type="term" value="F:oxidoreductase activity"/>
    <property type="evidence" value="ECO:0007669"/>
    <property type="project" value="UniProtKB-KW"/>
</dbReference>
<evidence type="ECO:0000313" key="5">
    <source>
        <dbReference type="Proteomes" id="UP001597063"/>
    </source>
</evidence>
<dbReference type="InterPro" id="IPR023922">
    <property type="entry name" value="S04_starv_induced_SfnB"/>
</dbReference>
<feature type="domain" description="Acyl-CoA dehydrogenase C-terminal" evidence="3">
    <location>
        <begin position="247"/>
        <end position="380"/>
    </location>
</feature>
<dbReference type="SUPFAM" id="SSF56645">
    <property type="entry name" value="Acyl-CoA dehydrogenase NM domain-like"/>
    <property type="match status" value="1"/>
</dbReference>
<feature type="domain" description="Acyl-CoA dehydrogenase/oxidase N-terminal" evidence="2">
    <location>
        <begin position="20"/>
        <end position="121"/>
    </location>
</feature>
<dbReference type="Gene3D" id="2.40.110.10">
    <property type="entry name" value="Butyryl-CoA Dehydrogenase, subunit A, domain 2"/>
    <property type="match status" value="1"/>
</dbReference>
<dbReference type="InterPro" id="IPR013107">
    <property type="entry name" value="Acyl-CoA_DH_C"/>
</dbReference>
<gene>
    <name evidence="4" type="ORF">ACFQZM_34885</name>
</gene>
<dbReference type="EMBL" id="JBHTGP010000018">
    <property type="protein sequence ID" value="MFD0689718.1"/>
    <property type="molecule type" value="Genomic_DNA"/>
</dbReference>
<dbReference type="PANTHER" id="PTHR43884">
    <property type="entry name" value="ACYL-COA DEHYDROGENASE"/>
    <property type="match status" value="1"/>
</dbReference>
<sequence>MSLTETTAAPPVLDDTGAVEAARAFAARIAPGAVERDREGRHPAAELDDLAATGLLAVSVPREHGGGGVAASTVGEVFRTIAVADPSVAQLVLAHFVLLALLGEAGSDEQKEFFYGQVAGGARIGNATAERGTKHVFDRLTTVTPDPAGGYRLNGRKYYTTGALGARWIGVAASVDGDQSLPVTAFVEGGAEGVEFADDWTAFGQRATASGSIVFDGVHVPADRVLHLGPVPADPPPLLLGAYDQLLHLAIDVGIARAALEEGAAFVRDRSRPWFESGVDRVSDEPHVVLRFGRLTTLLHALEALLERGGRAVDAALAAPELTAANTAAASLAVAEAKAYAQEVAVQIATDVLELAGTSAVDARHGLDRHWRNVRTHSLHDPARWKYVHIGNHTLNGINPPRYPLI</sequence>
<organism evidence="4 5">
    <name type="scientific">Actinomadura fibrosa</name>
    <dbReference type="NCBI Taxonomy" id="111802"/>
    <lineage>
        <taxon>Bacteria</taxon>
        <taxon>Bacillati</taxon>
        <taxon>Actinomycetota</taxon>
        <taxon>Actinomycetes</taxon>
        <taxon>Streptosporangiales</taxon>
        <taxon>Thermomonosporaceae</taxon>
        <taxon>Actinomadura</taxon>
    </lineage>
</organism>
<dbReference type="InterPro" id="IPR046373">
    <property type="entry name" value="Acyl-CoA_Oxase/DH_mid-dom_sf"/>
</dbReference>
<dbReference type="Pfam" id="PF02771">
    <property type="entry name" value="Acyl-CoA_dh_N"/>
    <property type="match status" value="1"/>
</dbReference>
<dbReference type="InterPro" id="IPR036250">
    <property type="entry name" value="AcylCo_DH-like_C"/>
</dbReference>
<dbReference type="Gene3D" id="1.10.540.10">
    <property type="entry name" value="Acyl-CoA dehydrogenase/oxidase, N-terminal domain"/>
    <property type="match status" value="1"/>
</dbReference>
<evidence type="ECO:0000256" key="1">
    <source>
        <dbReference type="ARBA" id="ARBA00023002"/>
    </source>
</evidence>
<evidence type="ECO:0000313" key="4">
    <source>
        <dbReference type="EMBL" id="MFD0689718.1"/>
    </source>
</evidence>
<name>A0ABW2XTY3_9ACTN</name>
<dbReference type="Pfam" id="PF08028">
    <property type="entry name" value="Acyl-CoA_dh_2"/>
    <property type="match status" value="1"/>
</dbReference>
<dbReference type="InterPro" id="IPR009100">
    <property type="entry name" value="AcylCoA_DH/oxidase_NM_dom_sf"/>
</dbReference>
<dbReference type="RefSeq" id="WP_207400124.1">
    <property type="nucleotide sequence ID" value="NZ_CAACUY010000164.1"/>
</dbReference>
<reference evidence="5" key="1">
    <citation type="journal article" date="2019" name="Int. J. Syst. Evol. Microbiol.">
        <title>The Global Catalogue of Microorganisms (GCM) 10K type strain sequencing project: providing services to taxonomists for standard genome sequencing and annotation.</title>
        <authorList>
            <consortium name="The Broad Institute Genomics Platform"/>
            <consortium name="The Broad Institute Genome Sequencing Center for Infectious Disease"/>
            <person name="Wu L."/>
            <person name="Ma J."/>
        </authorList>
    </citation>
    <scope>NUCLEOTIDE SEQUENCE [LARGE SCALE GENOMIC DNA]</scope>
    <source>
        <strain evidence="5">JCM 9371</strain>
    </source>
</reference>
<dbReference type="InterPro" id="IPR013786">
    <property type="entry name" value="AcylCoA_DH/ox_N"/>
</dbReference>
<keyword evidence="1 4" id="KW-0560">Oxidoreductase</keyword>
<dbReference type="SUPFAM" id="SSF47203">
    <property type="entry name" value="Acyl-CoA dehydrogenase C-terminal domain-like"/>
    <property type="match status" value="1"/>
</dbReference>
<dbReference type="Gene3D" id="1.20.140.10">
    <property type="entry name" value="Butyryl-CoA Dehydrogenase, subunit A, domain 3"/>
    <property type="match status" value="1"/>
</dbReference>